<keyword evidence="5" id="KW-1185">Reference proteome</keyword>
<reference evidence="4 5" key="1">
    <citation type="submission" date="2023-10" db="EMBL/GenBank/DDBJ databases">
        <title>Nicoliella lavandulae sp. nov. isolated from Lavandula angustifolia flowers.</title>
        <authorList>
            <person name="Alcantara C."/>
            <person name="Zuniga M."/>
            <person name="Landete J.M."/>
            <person name="Monedero V."/>
        </authorList>
    </citation>
    <scope>NUCLEOTIDE SEQUENCE [LARGE SCALE GENOMIC DNA]</scope>
    <source>
        <strain evidence="4 5">Es01</strain>
    </source>
</reference>
<evidence type="ECO:0000256" key="1">
    <source>
        <dbReference type="ARBA" id="ARBA00009067"/>
    </source>
</evidence>
<dbReference type="GO" id="GO:0016787">
    <property type="term" value="F:hydrolase activity"/>
    <property type="evidence" value="ECO:0007669"/>
    <property type="project" value="UniProtKB-KW"/>
</dbReference>
<proteinExistence type="inferred from homology"/>
<feature type="transmembrane region" description="Helical" evidence="2">
    <location>
        <begin position="90"/>
        <end position="117"/>
    </location>
</feature>
<keyword evidence="4" id="KW-0378">Hydrolase</keyword>
<feature type="transmembrane region" description="Helical" evidence="2">
    <location>
        <begin position="15"/>
        <end position="35"/>
    </location>
</feature>
<dbReference type="EC" id="3.4.-.-" evidence="4"/>
<dbReference type="RefSeq" id="WP_339959545.1">
    <property type="nucleotide sequence ID" value="NZ_JAWMWH010000001.1"/>
</dbReference>
<feature type="transmembrane region" description="Helical" evidence="2">
    <location>
        <begin position="194"/>
        <end position="211"/>
    </location>
</feature>
<organism evidence="4 5">
    <name type="scientific">Nicoliella lavandulae</name>
    <dbReference type="NCBI Taxonomy" id="3082954"/>
    <lineage>
        <taxon>Bacteria</taxon>
        <taxon>Bacillati</taxon>
        <taxon>Bacillota</taxon>
        <taxon>Bacilli</taxon>
        <taxon>Lactobacillales</taxon>
        <taxon>Lactobacillaceae</taxon>
        <taxon>Nicoliella</taxon>
    </lineage>
</organism>
<dbReference type="PANTHER" id="PTHR36435">
    <property type="entry name" value="SLR1288 PROTEIN"/>
    <property type="match status" value="1"/>
</dbReference>
<name>A0ABU8SKH2_9LACO</name>
<feature type="transmembrane region" description="Helical" evidence="2">
    <location>
        <begin position="47"/>
        <end position="69"/>
    </location>
</feature>
<evidence type="ECO:0000256" key="2">
    <source>
        <dbReference type="SAM" id="Phobius"/>
    </source>
</evidence>
<dbReference type="PANTHER" id="PTHR36435:SF1">
    <property type="entry name" value="CAAX AMINO TERMINAL PROTEASE FAMILY PROTEIN"/>
    <property type="match status" value="1"/>
</dbReference>
<keyword evidence="2" id="KW-0472">Membrane</keyword>
<keyword evidence="2" id="KW-0812">Transmembrane</keyword>
<accession>A0ABU8SKH2</accession>
<dbReference type="Pfam" id="PF02517">
    <property type="entry name" value="Rce1-like"/>
    <property type="match status" value="1"/>
</dbReference>
<comment type="caution">
    <text evidence="4">The sequence shown here is derived from an EMBL/GenBank/DDBJ whole genome shotgun (WGS) entry which is preliminary data.</text>
</comment>
<sequence>MTAVKNSFHYLSTKGLMVLKFIGFILIYQISSAILENAPATNNKAQYYQVLLYGVVAIAISIAFIVWRYRKQLKAHNPFHFKRRKFDENALIIFIILLISMIVIQVIWSSLIANHMISEPTNQKDVEAILKSAPLTNYIFAGVFAPIFEELIFRGIFFNYFFKLTNGIITRIIGIIVCGGIFGFMHTLTFDINWVFYSLLGVVLSTTYLIFKDIRYDTALHMINNLI</sequence>
<feature type="transmembrane region" description="Helical" evidence="2">
    <location>
        <begin position="168"/>
        <end position="188"/>
    </location>
</feature>
<dbReference type="InterPro" id="IPR003675">
    <property type="entry name" value="Rce1/LyrA-like_dom"/>
</dbReference>
<dbReference type="InterPro" id="IPR052710">
    <property type="entry name" value="CAAX_protease"/>
</dbReference>
<evidence type="ECO:0000313" key="4">
    <source>
        <dbReference type="EMBL" id="MEJ6399702.1"/>
    </source>
</evidence>
<feature type="domain" description="CAAX prenyl protease 2/Lysostaphin resistance protein A-like" evidence="3">
    <location>
        <begin position="134"/>
        <end position="227"/>
    </location>
</feature>
<protein>
    <submittedName>
        <fullName evidence="4">CPBP family intramembrane glutamic endopeptidase</fullName>
        <ecNumber evidence="4">3.4.-.-</ecNumber>
    </submittedName>
</protein>
<feature type="transmembrane region" description="Helical" evidence="2">
    <location>
        <begin position="137"/>
        <end position="161"/>
    </location>
</feature>
<comment type="similarity">
    <text evidence="1">Belongs to the UPF0177 family.</text>
</comment>
<dbReference type="Proteomes" id="UP001370590">
    <property type="component" value="Unassembled WGS sequence"/>
</dbReference>
<evidence type="ECO:0000259" key="3">
    <source>
        <dbReference type="Pfam" id="PF02517"/>
    </source>
</evidence>
<dbReference type="EMBL" id="JAWMWH010000001">
    <property type="protein sequence ID" value="MEJ6399702.1"/>
    <property type="molecule type" value="Genomic_DNA"/>
</dbReference>
<evidence type="ECO:0000313" key="5">
    <source>
        <dbReference type="Proteomes" id="UP001370590"/>
    </source>
</evidence>
<gene>
    <name evidence="4" type="ORF">R4146_00680</name>
</gene>
<keyword evidence="2" id="KW-1133">Transmembrane helix</keyword>